<comment type="subcellular location">
    <subcellularLocation>
        <location evidence="1">Nucleus</location>
    </subcellularLocation>
</comment>
<evidence type="ECO:0000259" key="11">
    <source>
        <dbReference type="PROSITE" id="PS50808"/>
    </source>
</evidence>
<evidence type="ECO:0000256" key="9">
    <source>
        <dbReference type="PROSITE-ProRule" id="PRU00027"/>
    </source>
</evidence>
<dbReference type="GO" id="GO:0046983">
    <property type="term" value="F:protein dimerization activity"/>
    <property type="evidence" value="ECO:0007669"/>
    <property type="project" value="InterPro"/>
</dbReference>
<dbReference type="SUPFAM" id="SSF140996">
    <property type="entry name" value="Hermes dimerisation domain"/>
    <property type="match status" value="1"/>
</dbReference>
<dbReference type="Pfam" id="PF05699">
    <property type="entry name" value="Dimer_Tnp_hAT"/>
    <property type="match status" value="1"/>
</dbReference>
<protein>
    <submittedName>
        <fullName evidence="12">Zinc finger BED domain-containing protein 1</fullName>
    </submittedName>
</protein>
<evidence type="ECO:0000256" key="3">
    <source>
        <dbReference type="ARBA" id="ARBA00022771"/>
    </source>
</evidence>
<feature type="domain" description="BED-type" evidence="11">
    <location>
        <begin position="4"/>
        <end position="54"/>
    </location>
</feature>
<keyword evidence="6" id="KW-0238">DNA-binding</keyword>
<feature type="domain" description="BED-type" evidence="11">
    <location>
        <begin position="125"/>
        <end position="183"/>
    </location>
</feature>
<dbReference type="InterPro" id="IPR003656">
    <property type="entry name" value="Znf_BED"/>
</dbReference>
<dbReference type="SUPFAM" id="SSF57667">
    <property type="entry name" value="beta-beta-alpha zinc fingers"/>
    <property type="match status" value="2"/>
</dbReference>
<organism evidence="12">
    <name type="scientific">Cacopsylla melanoneura</name>
    <dbReference type="NCBI Taxonomy" id="428564"/>
    <lineage>
        <taxon>Eukaryota</taxon>
        <taxon>Metazoa</taxon>
        <taxon>Ecdysozoa</taxon>
        <taxon>Arthropoda</taxon>
        <taxon>Hexapoda</taxon>
        <taxon>Insecta</taxon>
        <taxon>Pterygota</taxon>
        <taxon>Neoptera</taxon>
        <taxon>Paraneoptera</taxon>
        <taxon>Hemiptera</taxon>
        <taxon>Sternorrhyncha</taxon>
        <taxon>Psylloidea</taxon>
        <taxon>Psyllidae</taxon>
        <taxon>Psyllinae</taxon>
        <taxon>Cacopsylla</taxon>
    </lineage>
</organism>
<keyword evidence="8" id="KW-0539">Nucleus</keyword>
<feature type="region of interest" description="Disordered" evidence="10">
    <location>
        <begin position="47"/>
        <end position="70"/>
    </location>
</feature>
<dbReference type="InterPro" id="IPR036236">
    <property type="entry name" value="Znf_C2H2_sf"/>
</dbReference>
<name>A0A8D8RE10_9HEMI</name>
<sequence>MSRRNKSIVWDYFSKDNDGTVQCTICNAIYKNCGNTSNLRSHLLQKHPTDVPDHYAGTSKRSKKKKFKTEVEDPSYDNHNVLSEILNEDYHYGTTPGIATQHKSKKWEEPNTDRIVFEKVSIPTGMKSIYWKHFGFPADGNGEILSKQKVICCLCSTQFSYAQNTTNIKKHLERKHPIQYKELHDRVGLPVDEPLVKRKKNKDEYQVVNVKPVIQEHYSICVQGDQGEQAIISIPQQIHHDAKKATKKSAISKSVEHLIFQFIVRDLESPSVINSAGFRHLMLSLSPKYDLPTEQTIIQELVPKMYDTLKNAMYNDITAINMTDNVFSLGLEHWEANDREYISYYINYLQNEENFATRLLHTFLLDPDSLHNTFHHQEMFNIVCSSWNIKTSNIKAVIISSDNTSLHQAVVNQEIPVIPCLDHTLSQICLKAFEKPAIKKLIRKSRVIISRIYNKNNFALEVTFPDPNSETEDDTLSTFLSLDNPYVWLSTLNMLEALNAARSKLNVLLEVGEEYSEVDEVLNEEEWTVLARVVQIFNPIKVTVTTLSEEKPARASLILPLYLQLVNYHLKITPHDDPISVKLKTDFVNFLTKKYASVDSFLQICTALDPRVKKLPYIEQHDVFGGPITQMLLAMGTPSTAVSETNNKVAEQEPKKTPSRRSGMEFLLGNVTSTPSPPVNTSLPSHAENIAHEISQYSRCTPASLNQCPLSWWRDESNRFSNVYPLALKYNCVPATSVASSKAMEMKARCTYLERRKLLSLNTQAVLNHLLFLHHNYTLQGDQI</sequence>
<dbReference type="PANTHER" id="PTHR46481:SF10">
    <property type="entry name" value="ZINC FINGER BED DOMAIN-CONTAINING PROTEIN 39"/>
    <property type="match status" value="1"/>
</dbReference>
<keyword evidence="3 9" id="KW-0863">Zinc-finger</keyword>
<dbReference type="GO" id="GO:0003677">
    <property type="term" value="F:DNA binding"/>
    <property type="evidence" value="ECO:0007669"/>
    <property type="project" value="UniProtKB-KW"/>
</dbReference>
<keyword evidence="2" id="KW-0479">Metal-binding</keyword>
<evidence type="ECO:0000256" key="8">
    <source>
        <dbReference type="ARBA" id="ARBA00023242"/>
    </source>
</evidence>
<dbReference type="EMBL" id="HBUF01154950">
    <property type="protein sequence ID" value="CAG6648960.1"/>
    <property type="molecule type" value="Transcribed_RNA"/>
</dbReference>
<dbReference type="AlphaFoldDB" id="A0A8D8RE10"/>
<dbReference type="GO" id="GO:0009791">
    <property type="term" value="P:post-embryonic development"/>
    <property type="evidence" value="ECO:0007669"/>
    <property type="project" value="UniProtKB-ARBA"/>
</dbReference>
<dbReference type="Pfam" id="PF02892">
    <property type="entry name" value="zf-BED"/>
    <property type="match status" value="2"/>
</dbReference>
<dbReference type="GO" id="GO:0005634">
    <property type="term" value="C:nucleus"/>
    <property type="evidence" value="ECO:0007669"/>
    <property type="project" value="UniProtKB-SubCell"/>
</dbReference>
<dbReference type="InterPro" id="IPR008906">
    <property type="entry name" value="HATC_C_dom"/>
</dbReference>
<evidence type="ECO:0000256" key="1">
    <source>
        <dbReference type="ARBA" id="ARBA00004123"/>
    </source>
</evidence>
<evidence type="ECO:0000256" key="6">
    <source>
        <dbReference type="ARBA" id="ARBA00023125"/>
    </source>
</evidence>
<dbReference type="PANTHER" id="PTHR46481">
    <property type="entry name" value="ZINC FINGER BED DOMAIN-CONTAINING PROTEIN 4"/>
    <property type="match status" value="1"/>
</dbReference>
<dbReference type="EMBL" id="HBUF01154947">
    <property type="protein sequence ID" value="CAG6648951.1"/>
    <property type="molecule type" value="Transcribed_RNA"/>
</dbReference>
<accession>A0A8D8RE10</accession>
<reference evidence="12" key="1">
    <citation type="submission" date="2021-05" db="EMBL/GenBank/DDBJ databases">
        <authorList>
            <person name="Alioto T."/>
            <person name="Alioto T."/>
            <person name="Gomez Garrido J."/>
        </authorList>
    </citation>
    <scope>NUCLEOTIDE SEQUENCE</scope>
</reference>
<evidence type="ECO:0000256" key="5">
    <source>
        <dbReference type="ARBA" id="ARBA00023015"/>
    </source>
</evidence>
<keyword evidence="4" id="KW-0862">Zinc</keyword>
<dbReference type="InterPro" id="IPR012337">
    <property type="entry name" value="RNaseH-like_sf"/>
</dbReference>
<dbReference type="InterPro" id="IPR052035">
    <property type="entry name" value="ZnF_BED_domain_contain"/>
</dbReference>
<evidence type="ECO:0000313" key="12">
    <source>
        <dbReference type="EMBL" id="CAG6648951.1"/>
    </source>
</evidence>
<keyword evidence="7" id="KW-0804">Transcription</keyword>
<dbReference type="GO" id="GO:0008270">
    <property type="term" value="F:zinc ion binding"/>
    <property type="evidence" value="ECO:0007669"/>
    <property type="project" value="UniProtKB-KW"/>
</dbReference>
<dbReference type="SMART" id="SM00614">
    <property type="entry name" value="ZnF_BED"/>
    <property type="match status" value="2"/>
</dbReference>
<evidence type="ECO:0000256" key="4">
    <source>
        <dbReference type="ARBA" id="ARBA00022833"/>
    </source>
</evidence>
<dbReference type="SUPFAM" id="SSF53098">
    <property type="entry name" value="Ribonuclease H-like"/>
    <property type="match status" value="1"/>
</dbReference>
<evidence type="ECO:0000256" key="7">
    <source>
        <dbReference type="ARBA" id="ARBA00023163"/>
    </source>
</evidence>
<evidence type="ECO:0000256" key="2">
    <source>
        <dbReference type="ARBA" id="ARBA00022723"/>
    </source>
</evidence>
<keyword evidence="5" id="KW-0805">Transcription regulation</keyword>
<evidence type="ECO:0000256" key="10">
    <source>
        <dbReference type="SAM" id="MobiDB-lite"/>
    </source>
</evidence>
<dbReference type="PROSITE" id="PS50808">
    <property type="entry name" value="ZF_BED"/>
    <property type="match status" value="2"/>
</dbReference>
<proteinExistence type="predicted"/>